<dbReference type="InterPro" id="IPR002347">
    <property type="entry name" value="SDR_fam"/>
</dbReference>
<gene>
    <name evidence="3" type="ORF">LDJ79_16520</name>
</gene>
<comment type="caution">
    <text evidence="3">The sequence shown here is derived from an EMBL/GenBank/DDBJ whole genome shotgun (WGS) entry which is preliminary data.</text>
</comment>
<keyword evidence="2" id="KW-0560">Oxidoreductase</keyword>
<dbReference type="PANTHER" id="PTHR24320:SF274">
    <property type="entry name" value="CHAIN DEHYDROGENASE, PUTATIVE (AFU_ORTHOLOGUE AFUA_4G00440)-RELATED"/>
    <property type="match status" value="1"/>
</dbReference>
<dbReference type="PANTHER" id="PTHR24320">
    <property type="entry name" value="RETINOL DEHYDROGENASE"/>
    <property type="match status" value="1"/>
</dbReference>
<dbReference type="SUPFAM" id="SSF51735">
    <property type="entry name" value="NAD(P)-binding Rossmann-fold domains"/>
    <property type="match status" value="1"/>
</dbReference>
<evidence type="ECO:0000313" key="4">
    <source>
        <dbReference type="Proteomes" id="UP001199044"/>
    </source>
</evidence>
<evidence type="ECO:0000313" key="3">
    <source>
        <dbReference type="EMBL" id="MCA2017730.1"/>
    </source>
</evidence>
<reference evidence="4" key="1">
    <citation type="submission" date="2023-07" db="EMBL/GenBank/DDBJ databases">
        <title>Molecular identification of indigenous halophilic bacteria isolated from red sea cost, biodegradation of synthetic dyes and assessment of degraded metabolite toxicity.</title>
        <authorList>
            <person name="Chaieb K."/>
            <person name="Altayb H.N."/>
        </authorList>
    </citation>
    <scope>NUCLEOTIDE SEQUENCE [LARGE SCALE GENOMIC DNA]</scope>
    <source>
        <strain evidence="4">K20</strain>
    </source>
</reference>
<organism evidence="3 4">
    <name type="scientific">Vibrio tritonius</name>
    <dbReference type="NCBI Taxonomy" id="1435069"/>
    <lineage>
        <taxon>Bacteria</taxon>
        <taxon>Pseudomonadati</taxon>
        <taxon>Pseudomonadota</taxon>
        <taxon>Gammaproteobacteria</taxon>
        <taxon>Vibrionales</taxon>
        <taxon>Vibrionaceae</taxon>
        <taxon>Vibrio</taxon>
    </lineage>
</organism>
<comment type="similarity">
    <text evidence="1">Belongs to the short-chain dehydrogenases/reductases (SDR) family.</text>
</comment>
<dbReference type="EMBL" id="JAIWIU010000117">
    <property type="protein sequence ID" value="MCA2017730.1"/>
    <property type="molecule type" value="Genomic_DNA"/>
</dbReference>
<proteinExistence type="inferred from homology"/>
<dbReference type="PRINTS" id="PR00081">
    <property type="entry name" value="GDHRDH"/>
</dbReference>
<accession>A0ABS7YPY3</accession>
<evidence type="ECO:0000256" key="2">
    <source>
        <dbReference type="ARBA" id="ARBA00023002"/>
    </source>
</evidence>
<sequence>MARIFVSGSTDGLGLATATSLLEQGHEVLVHSRNSERLSQIQPLLNKGAKAVIGDLSQLAQQISVAEQINQHGHIDVAIHNAGTTNQQDLFSVNVLAPYVLSALVPQPTRLIYLSSSMHFDGRKNLELGSAELTYSDSKLLVTTLSNAIANRWPDSYCFSVDPGWVPTKMGGAHAPDDFIEGYQTQVWLATTNILTSLTSGTYWHHRQCAKHHIAAEDEQFQTQLLNHLEKISGIVLP</sequence>
<evidence type="ECO:0000256" key="1">
    <source>
        <dbReference type="ARBA" id="ARBA00006484"/>
    </source>
</evidence>
<protein>
    <submittedName>
        <fullName evidence="3">SDR family NAD(P)-dependent oxidoreductase</fullName>
    </submittedName>
</protein>
<keyword evidence="4" id="KW-1185">Reference proteome</keyword>
<dbReference type="Proteomes" id="UP001199044">
    <property type="component" value="Unassembled WGS sequence"/>
</dbReference>
<dbReference type="Pfam" id="PF00106">
    <property type="entry name" value="adh_short"/>
    <property type="match status" value="1"/>
</dbReference>
<dbReference type="InterPro" id="IPR036291">
    <property type="entry name" value="NAD(P)-bd_dom_sf"/>
</dbReference>
<name>A0ABS7YPY3_9VIBR</name>
<dbReference type="Gene3D" id="3.40.50.720">
    <property type="entry name" value="NAD(P)-binding Rossmann-like Domain"/>
    <property type="match status" value="1"/>
</dbReference>
<dbReference type="RefSeq" id="WP_068713777.1">
    <property type="nucleotide sequence ID" value="NZ_AP014635.1"/>
</dbReference>